<evidence type="ECO:0000313" key="1">
    <source>
        <dbReference type="EMBL" id="ALV39866.1"/>
    </source>
</evidence>
<sequence length="95" mass="10849">MPTYRHDNWDQLIGALIEVRKNQKVLRTGRVDDAMSDSSCLWLAADANNNRALFEAAEGYEAWVEPLQLEGRLFNRMPAPALHPETQVQIVCRPE</sequence>
<name>A0A0U3Q3Q5_9MICC</name>
<accession>A0A0U3Q3Q5</accession>
<dbReference type="EMBL" id="CP013747">
    <property type="protein sequence ID" value="ALV39866.1"/>
    <property type="molecule type" value="Genomic_DNA"/>
</dbReference>
<dbReference type="RefSeq" id="WP_058929082.1">
    <property type="nucleotide sequence ID" value="NZ_CP013747.1"/>
</dbReference>
<dbReference type="Proteomes" id="UP000065151">
    <property type="component" value="Chromosome"/>
</dbReference>
<evidence type="ECO:0000313" key="2">
    <source>
        <dbReference type="Proteomes" id="UP000065151"/>
    </source>
</evidence>
<dbReference type="KEGG" id="psul:AU252_00715"/>
<dbReference type="AlphaFoldDB" id="A0A0U3Q3Q5"/>
<protein>
    <submittedName>
        <fullName evidence="1">Uncharacterized protein</fullName>
    </submittedName>
</protein>
<reference evidence="1 2" key="1">
    <citation type="submission" date="2015-12" db="EMBL/GenBank/DDBJ databases">
        <authorList>
            <person name="Shamseldin A."/>
            <person name="Moawad H."/>
            <person name="Abd El-Rahim W.M."/>
            <person name="Sadowsky M.J."/>
        </authorList>
    </citation>
    <scope>NUCLEOTIDE SEQUENCE [LARGE SCALE GENOMIC DNA]</scope>
    <source>
        <strain evidence="1 2">Ar51</strain>
    </source>
</reference>
<gene>
    <name evidence="1" type="ORF">AU252_00715</name>
</gene>
<proteinExistence type="predicted"/>
<organism evidence="1">
    <name type="scientific">Pseudarthrobacter sulfonivorans</name>
    <dbReference type="NCBI Taxonomy" id="121292"/>
    <lineage>
        <taxon>Bacteria</taxon>
        <taxon>Bacillati</taxon>
        <taxon>Actinomycetota</taxon>
        <taxon>Actinomycetes</taxon>
        <taxon>Micrococcales</taxon>
        <taxon>Micrococcaceae</taxon>
        <taxon>Pseudarthrobacter</taxon>
    </lineage>
</organism>